<dbReference type="CDD" id="cd06354">
    <property type="entry name" value="PBP1_PrnA-like"/>
    <property type="match status" value="1"/>
</dbReference>
<dbReference type="SUPFAM" id="SSF53822">
    <property type="entry name" value="Periplasmic binding protein-like I"/>
    <property type="match status" value="1"/>
</dbReference>
<keyword evidence="9" id="KW-0564">Palmitate</keyword>
<keyword evidence="8" id="KW-0472">Membrane</keyword>
<proteinExistence type="inferred from homology"/>
<evidence type="ECO:0000256" key="7">
    <source>
        <dbReference type="ARBA" id="ARBA00022729"/>
    </source>
</evidence>
<evidence type="ECO:0000259" key="11">
    <source>
        <dbReference type="Pfam" id="PF02608"/>
    </source>
</evidence>
<reference evidence="12" key="1">
    <citation type="submission" date="2013-02" db="EMBL/GenBank/DDBJ databases">
        <title>Comparative genomics of Borrelia species.</title>
        <authorList>
            <person name="Schwan T.G."/>
            <person name="Raffel S.J."/>
            <person name="Porcella S.F."/>
        </authorList>
    </citation>
    <scope>NUCLEOTIDE SEQUENCE [LARGE SCALE GENOMIC DNA]</scope>
    <source>
        <strain evidence="12">YOR</strain>
    </source>
</reference>
<evidence type="ECO:0000313" key="13">
    <source>
        <dbReference type="Proteomes" id="UP000019269"/>
    </source>
</evidence>
<evidence type="ECO:0000256" key="4">
    <source>
        <dbReference type="ARBA" id="ARBA00022448"/>
    </source>
</evidence>
<dbReference type="InterPro" id="IPR028082">
    <property type="entry name" value="Peripla_BP_I"/>
</dbReference>
<comment type="subunit">
    <text evidence="3">Monomer.</text>
</comment>
<comment type="similarity">
    <text evidence="2">Belongs to the BMP lipoprotein family.</text>
</comment>
<sequence length="351" mass="38331">MILYKIDQRFAYMLKKIILFFLIVGCSGPQNKTALSNTIAVIVDGTFDDRGFNENSSKAMTQLKEESRVNVIQKASKASGYLADIGGLEESGSSLIWGVGFKFTDTFLQKSLENSDVNYGIIEGSYGEGVELPKNLVNVNFRSEEGAFLVGYLAAKISKTGRIGFLGGIEGVVLSAFRYGYEAGAKYANKDIELNSQYIGSFSDLSLGRSMASKMYASGIDIIFAAAGLAGLGAIEVAKELGAGYYIVGVDQDQSYLAPDNVLVSYVKRIDIVMLDLTRSYLEIGKWTGGHNLEFGLQDGALDLIFNKSISLIKDYDFLSVIKDKIINNEIKVPKDGKSYDNFVVNLLHKS</sequence>
<keyword evidence="5" id="KW-1003">Cell membrane</keyword>
<organism evidence="12 13">
    <name type="scientific">Borrelia nietonii YOR</name>
    <dbReference type="NCBI Taxonomy" id="1293576"/>
    <lineage>
        <taxon>Bacteria</taxon>
        <taxon>Pseudomonadati</taxon>
        <taxon>Spirochaetota</taxon>
        <taxon>Spirochaetia</taxon>
        <taxon>Spirochaetales</taxon>
        <taxon>Borreliaceae</taxon>
        <taxon>Borrelia</taxon>
        <taxon>Borrelia nietonii</taxon>
    </lineage>
</organism>
<feature type="domain" description="ABC transporter substrate-binding protein PnrA-like" evidence="11">
    <location>
        <begin position="38"/>
        <end position="335"/>
    </location>
</feature>
<evidence type="ECO:0000256" key="1">
    <source>
        <dbReference type="ARBA" id="ARBA00004519"/>
    </source>
</evidence>
<name>A0ABM5PH00_9SPIR</name>
<dbReference type="EMBL" id="CP004146">
    <property type="protein sequence ID" value="AHH03367.1"/>
    <property type="molecule type" value="Genomic_DNA"/>
</dbReference>
<evidence type="ECO:0000313" key="12">
    <source>
        <dbReference type="EMBL" id="AHH03367.1"/>
    </source>
</evidence>
<keyword evidence="7" id="KW-0732">Signal</keyword>
<dbReference type="PANTHER" id="PTHR34296:SF2">
    <property type="entry name" value="ABC TRANSPORTER GUANOSINE-BINDING PROTEIN NUPN"/>
    <property type="match status" value="1"/>
</dbReference>
<evidence type="ECO:0000256" key="6">
    <source>
        <dbReference type="ARBA" id="ARBA00022519"/>
    </source>
</evidence>
<protein>
    <submittedName>
        <fullName evidence="12">Basic membrane protein A</fullName>
    </submittedName>
</protein>
<evidence type="ECO:0000256" key="8">
    <source>
        <dbReference type="ARBA" id="ARBA00023136"/>
    </source>
</evidence>
<dbReference type="PANTHER" id="PTHR34296">
    <property type="entry name" value="TRANSCRIPTIONAL ACTIVATOR PROTEIN MED"/>
    <property type="match status" value="1"/>
</dbReference>
<evidence type="ECO:0000256" key="2">
    <source>
        <dbReference type="ARBA" id="ARBA00008610"/>
    </source>
</evidence>
<accession>A0ABM5PH00</accession>
<gene>
    <name evidence="12" type="ORF">BHY_0416</name>
</gene>
<evidence type="ECO:0000256" key="5">
    <source>
        <dbReference type="ARBA" id="ARBA00022475"/>
    </source>
</evidence>
<dbReference type="Pfam" id="PF02608">
    <property type="entry name" value="Bmp"/>
    <property type="match status" value="1"/>
</dbReference>
<comment type="subcellular location">
    <subcellularLocation>
        <location evidence="1">Cell inner membrane</location>
        <topology evidence="1">Lipid-anchor</topology>
    </subcellularLocation>
</comment>
<evidence type="ECO:0000256" key="9">
    <source>
        <dbReference type="ARBA" id="ARBA00023139"/>
    </source>
</evidence>
<keyword evidence="10" id="KW-0449">Lipoprotein</keyword>
<dbReference type="InterPro" id="IPR050957">
    <property type="entry name" value="BMP_lipoprotein"/>
</dbReference>
<keyword evidence="6" id="KW-0997">Cell inner membrane</keyword>
<keyword evidence="13" id="KW-1185">Reference proteome</keyword>
<keyword evidence="4" id="KW-0813">Transport</keyword>
<evidence type="ECO:0000256" key="10">
    <source>
        <dbReference type="ARBA" id="ARBA00023288"/>
    </source>
</evidence>
<dbReference type="Proteomes" id="UP000019269">
    <property type="component" value="Chromosome"/>
</dbReference>
<dbReference type="InterPro" id="IPR003760">
    <property type="entry name" value="PnrA-like"/>
</dbReference>
<dbReference type="Gene3D" id="3.40.50.2300">
    <property type="match status" value="2"/>
</dbReference>
<evidence type="ECO:0000256" key="3">
    <source>
        <dbReference type="ARBA" id="ARBA00011245"/>
    </source>
</evidence>